<dbReference type="InterPro" id="IPR035906">
    <property type="entry name" value="MetI-like_sf"/>
</dbReference>
<reference evidence="10" key="1">
    <citation type="journal article" date="2019" name="Int. J. Syst. Evol. Microbiol.">
        <title>The Global Catalogue of Microorganisms (GCM) 10K type strain sequencing project: providing services to taxonomists for standard genome sequencing and annotation.</title>
        <authorList>
            <consortium name="The Broad Institute Genomics Platform"/>
            <consortium name="The Broad Institute Genome Sequencing Center for Infectious Disease"/>
            <person name="Wu L."/>
            <person name="Ma J."/>
        </authorList>
    </citation>
    <scope>NUCLEOTIDE SEQUENCE [LARGE SCALE GENOMIC DNA]</scope>
    <source>
        <strain evidence="10">KCTC 62102</strain>
    </source>
</reference>
<evidence type="ECO:0000259" key="8">
    <source>
        <dbReference type="PROSITE" id="PS50928"/>
    </source>
</evidence>
<evidence type="ECO:0000313" key="10">
    <source>
        <dbReference type="Proteomes" id="UP001595445"/>
    </source>
</evidence>
<comment type="similarity">
    <text evidence="7">Belongs to the binding-protein-dependent transport system permease family.</text>
</comment>
<sequence length="315" mass="33274">MLWRTIGLRLLLGVVTVLAVTVLIFAATNVLPGDAARAILGRAATPQAVAKLQAEMGLDRPLVVQYLSWLGGMVHLDMGRSLVTRGPVVDLIAPRFGNSLILLCITSAIVLPLSLATGIAMALTKGRGFDNIANTLLIALAGIPEFIVGIVLIVLLSTQVLSVLPPTSMVPSGQTVLGNPQVLVLPVMTLVLAILPYLSRLVRSALIDAMASEYVVTARLKGLPERQVIVRHALRNSLLPAIQASALSLGYILGGAVVVEFIFQYPGMGTALRDAVGSRDLLVIQAVVLIFACGYVLFNLAADVLSIIVTPRLRG</sequence>
<dbReference type="PANTHER" id="PTHR43163">
    <property type="entry name" value="DIPEPTIDE TRANSPORT SYSTEM PERMEASE PROTEIN DPPB-RELATED"/>
    <property type="match status" value="1"/>
</dbReference>
<keyword evidence="4 7" id="KW-0812">Transmembrane</keyword>
<evidence type="ECO:0000256" key="4">
    <source>
        <dbReference type="ARBA" id="ARBA00022692"/>
    </source>
</evidence>
<evidence type="ECO:0000256" key="7">
    <source>
        <dbReference type="RuleBase" id="RU363032"/>
    </source>
</evidence>
<comment type="subcellular location">
    <subcellularLocation>
        <location evidence="1 7">Cell membrane</location>
        <topology evidence="1 7">Multi-pass membrane protein</topology>
    </subcellularLocation>
</comment>
<dbReference type="RefSeq" id="WP_197647717.1">
    <property type="nucleotide sequence ID" value="NZ_JAEACP010000038.1"/>
</dbReference>
<dbReference type="CDD" id="cd06261">
    <property type="entry name" value="TM_PBP2"/>
    <property type="match status" value="1"/>
</dbReference>
<dbReference type="Gene3D" id="1.10.3720.10">
    <property type="entry name" value="MetI-like"/>
    <property type="match status" value="1"/>
</dbReference>
<evidence type="ECO:0000256" key="2">
    <source>
        <dbReference type="ARBA" id="ARBA00022448"/>
    </source>
</evidence>
<dbReference type="Proteomes" id="UP001595445">
    <property type="component" value="Unassembled WGS sequence"/>
</dbReference>
<dbReference type="Pfam" id="PF00528">
    <property type="entry name" value="BPD_transp_1"/>
    <property type="match status" value="1"/>
</dbReference>
<feature type="transmembrane region" description="Helical" evidence="7">
    <location>
        <begin position="241"/>
        <end position="263"/>
    </location>
</feature>
<name>A0ABV7DYT9_9RHOB</name>
<feature type="domain" description="ABC transmembrane type-1" evidence="8">
    <location>
        <begin position="96"/>
        <end position="302"/>
    </location>
</feature>
<dbReference type="EMBL" id="JBHRSM010000043">
    <property type="protein sequence ID" value="MFC3087965.1"/>
    <property type="molecule type" value="Genomic_DNA"/>
</dbReference>
<keyword evidence="10" id="KW-1185">Reference proteome</keyword>
<keyword evidence="2 7" id="KW-0813">Transport</keyword>
<dbReference type="PANTHER" id="PTHR43163:SF3">
    <property type="entry name" value="PEPTIDE ABC TRANSPORTER PERMEASE PROTEIN"/>
    <property type="match status" value="1"/>
</dbReference>
<accession>A0ABV7DYT9</accession>
<dbReference type="InterPro" id="IPR045621">
    <property type="entry name" value="BPD_transp_1_N"/>
</dbReference>
<evidence type="ECO:0000256" key="3">
    <source>
        <dbReference type="ARBA" id="ARBA00022475"/>
    </source>
</evidence>
<evidence type="ECO:0000256" key="6">
    <source>
        <dbReference type="ARBA" id="ARBA00023136"/>
    </source>
</evidence>
<feature type="transmembrane region" description="Helical" evidence="7">
    <location>
        <begin position="136"/>
        <end position="161"/>
    </location>
</feature>
<proteinExistence type="inferred from homology"/>
<evidence type="ECO:0000313" key="9">
    <source>
        <dbReference type="EMBL" id="MFC3087965.1"/>
    </source>
</evidence>
<keyword evidence="6 7" id="KW-0472">Membrane</keyword>
<feature type="transmembrane region" description="Helical" evidence="7">
    <location>
        <begin position="283"/>
        <end position="309"/>
    </location>
</feature>
<protein>
    <submittedName>
        <fullName evidence="9">ABC transporter permease</fullName>
    </submittedName>
</protein>
<evidence type="ECO:0000256" key="5">
    <source>
        <dbReference type="ARBA" id="ARBA00022989"/>
    </source>
</evidence>
<comment type="caution">
    <text evidence="9">The sequence shown here is derived from an EMBL/GenBank/DDBJ whole genome shotgun (WGS) entry which is preliminary data.</text>
</comment>
<dbReference type="InterPro" id="IPR000515">
    <property type="entry name" value="MetI-like"/>
</dbReference>
<feature type="transmembrane region" description="Helical" evidence="7">
    <location>
        <begin position="100"/>
        <end position="124"/>
    </location>
</feature>
<dbReference type="Pfam" id="PF19300">
    <property type="entry name" value="BPD_transp_1_N"/>
    <property type="match status" value="1"/>
</dbReference>
<feature type="transmembrane region" description="Helical" evidence="7">
    <location>
        <begin position="181"/>
        <end position="198"/>
    </location>
</feature>
<keyword evidence="3" id="KW-1003">Cell membrane</keyword>
<dbReference type="SUPFAM" id="SSF161098">
    <property type="entry name" value="MetI-like"/>
    <property type="match status" value="1"/>
</dbReference>
<gene>
    <name evidence="9" type="ORF">ACFOD6_18135</name>
</gene>
<evidence type="ECO:0000256" key="1">
    <source>
        <dbReference type="ARBA" id="ARBA00004651"/>
    </source>
</evidence>
<dbReference type="PROSITE" id="PS50928">
    <property type="entry name" value="ABC_TM1"/>
    <property type="match status" value="1"/>
</dbReference>
<keyword evidence="5 7" id="KW-1133">Transmembrane helix</keyword>
<organism evidence="9 10">
    <name type="scientific">Tabrizicola soli</name>
    <dbReference type="NCBI Taxonomy" id="2185115"/>
    <lineage>
        <taxon>Bacteria</taxon>
        <taxon>Pseudomonadati</taxon>
        <taxon>Pseudomonadota</taxon>
        <taxon>Alphaproteobacteria</taxon>
        <taxon>Rhodobacterales</taxon>
        <taxon>Paracoccaceae</taxon>
        <taxon>Tabrizicola</taxon>
    </lineage>
</organism>